<evidence type="ECO:0000313" key="1">
    <source>
        <dbReference type="EMBL" id="CAI2190431.1"/>
    </source>
</evidence>
<dbReference type="AlphaFoldDB" id="A0A9W4X6N3"/>
<keyword evidence="2" id="KW-1185">Reference proteome</keyword>
<comment type="caution">
    <text evidence="1">The sequence shown here is derived from an EMBL/GenBank/DDBJ whole genome shotgun (WGS) entry which is preliminary data.</text>
</comment>
<accession>A0A9W4X6N3</accession>
<proteinExistence type="predicted"/>
<protein>
    <submittedName>
        <fullName evidence="1">1256_t:CDS:1</fullName>
    </submittedName>
</protein>
<organism evidence="1 2">
    <name type="scientific">Funneliformis geosporum</name>
    <dbReference type="NCBI Taxonomy" id="1117311"/>
    <lineage>
        <taxon>Eukaryota</taxon>
        <taxon>Fungi</taxon>
        <taxon>Fungi incertae sedis</taxon>
        <taxon>Mucoromycota</taxon>
        <taxon>Glomeromycotina</taxon>
        <taxon>Glomeromycetes</taxon>
        <taxon>Glomerales</taxon>
        <taxon>Glomeraceae</taxon>
        <taxon>Funneliformis</taxon>
    </lineage>
</organism>
<sequence>MKEILSDNYISEDTISSDSETDEISNESVIIRPSKHNLRKSRKVNYKETSKKKQKSILNLIETKQIIKKILETIIKTLNFYWKNPNQIAFISTMLDQRYKDFSFLFNNEIKLEIEFKIQCLYDDLKYELNLNDDLSEIQVTKRKLSDDSIFNTLFGDEEQ</sequence>
<dbReference type="Proteomes" id="UP001153678">
    <property type="component" value="Unassembled WGS sequence"/>
</dbReference>
<evidence type="ECO:0000313" key="2">
    <source>
        <dbReference type="Proteomes" id="UP001153678"/>
    </source>
</evidence>
<gene>
    <name evidence="1" type="ORF">FWILDA_LOCUS14572</name>
</gene>
<name>A0A9W4X6N3_9GLOM</name>
<dbReference type="EMBL" id="CAMKVN010006561">
    <property type="protein sequence ID" value="CAI2190431.1"/>
    <property type="molecule type" value="Genomic_DNA"/>
</dbReference>
<reference evidence="1" key="1">
    <citation type="submission" date="2022-08" db="EMBL/GenBank/DDBJ databases">
        <authorList>
            <person name="Kallberg Y."/>
            <person name="Tangrot J."/>
            <person name="Rosling A."/>
        </authorList>
    </citation>
    <scope>NUCLEOTIDE SEQUENCE</scope>
    <source>
        <strain evidence="1">Wild A</strain>
    </source>
</reference>